<evidence type="ECO:0000313" key="3">
    <source>
        <dbReference type="Proteomes" id="UP000291822"/>
    </source>
</evidence>
<comment type="caution">
    <text evidence="2">The sequence shown here is derived from an EMBL/GenBank/DDBJ whole genome shotgun (WGS) entry which is preliminary data.</text>
</comment>
<accession>A0A4R0YRH4</accession>
<dbReference type="Proteomes" id="UP000291822">
    <property type="component" value="Unassembled WGS sequence"/>
</dbReference>
<dbReference type="InterPro" id="IPR025489">
    <property type="entry name" value="DUF4381"/>
</dbReference>
<gene>
    <name evidence="2" type="ORF">EZM97_28025</name>
</gene>
<reference evidence="2 3" key="1">
    <citation type="submission" date="2019-02" db="EMBL/GenBank/DDBJ databases">
        <title>Dyella amyloliquefaciens sp. nov., isolated from forest soil.</title>
        <authorList>
            <person name="Gao Z.-H."/>
            <person name="Qiu L.-H."/>
        </authorList>
    </citation>
    <scope>NUCLEOTIDE SEQUENCE [LARGE SCALE GENOMIC DNA]</scope>
    <source>
        <strain evidence="2 3">KACC 12747</strain>
    </source>
</reference>
<dbReference type="Pfam" id="PF14316">
    <property type="entry name" value="DUF4381"/>
    <property type="match status" value="1"/>
</dbReference>
<organism evidence="2 3">
    <name type="scientific">Dyella soli</name>
    <dbReference type="NCBI Taxonomy" id="522319"/>
    <lineage>
        <taxon>Bacteria</taxon>
        <taxon>Pseudomonadati</taxon>
        <taxon>Pseudomonadota</taxon>
        <taxon>Gammaproteobacteria</taxon>
        <taxon>Lysobacterales</taxon>
        <taxon>Rhodanobacteraceae</taxon>
        <taxon>Dyella</taxon>
    </lineage>
</organism>
<keyword evidence="1" id="KW-0472">Membrane</keyword>
<proteinExistence type="predicted"/>
<dbReference type="EMBL" id="SJTG01000004">
    <property type="protein sequence ID" value="TCI08473.1"/>
    <property type="molecule type" value="Genomic_DNA"/>
</dbReference>
<dbReference type="AlphaFoldDB" id="A0A4R0YRH4"/>
<keyword evidence="1" id="KW-1133">Transmembrane helix</keyword>
<feature type="transmembrane region" description="Helical" evidence="1">
    <location>
        <begin position="34"/>
        <end position="52"/>
    </location>
</feature>
<evidence type="ECO:0000313" key="2">
    <source>
        <dbReference type="EMBL" id="TCI08473.1"/>
    </source>
</evidence>
<evidence type="ECO:0000256" key="1">
    <source>
        <dbReference type="SAM" id="Phobius"/>
    </source>
</evidence>
<sequence>MMLPQAPGPNVPSLATLKDLPLPPPPTSYWPQAPGWWVLLALIVLALLVYAIRRAWRWWADRYRRAALLELDAIERDLAEPARRGAALEALPALVKRTVFTWAPRQRIAPMTGDAWLGFLDRTLPGNPFTAGPGQRLETIAYGGDALGNAEQDALLALLRRWIRDHVPA</sequence>
<keyword evidence="3" id="KW-1185">Reference proteome</keyword>
<keyword evidence="1" id="KW-0812">Transmembrane</keyword>
<name>A0A4R0YRH4_9GAMM</name>
<protein>
    <submittedName>
        <fullName evidence="2">DUF4381 domain-containing protein</fullName>
    </submittedName>
</protein>